<dbReference type="EMBL" id="JANPWZ010001041">
    <property type="protein sequence ID" value="KAJ3569375.1"/>
    <property type="molecule type" value="Genomic_DNA"/>
</dbReference>
<organism evidence="2 3">
    <name type="scientific">Xylaria arbuscula</name>
    <dbReference type="NCBI Taxonomy" id="114810"/>
    <lineage>
        <taxon>Eukaryota</taxon>
        <taxon>Fungi</taxon>
        <taxon>Dikarya</taxon>
        <taxon>Ascomycota</taxon>
        <taxon>Pezizomycotina</taxon>
        <taxon>Sordariomycetes</taxon>
        <taxon>Xylariomycetidae</taxon>
        <taxon>Xylariales</taxon>
        <taxon>Xylariaceae</taxon>
        <taxon>Xylaria</taxon>
    </lineage>
</organism>
<proteinExistence type="predicted"/>
<feature type="compositionally biased region" description="Polar residues" evidence="1">
    <location>
        <begin position="503"/>
        <end position="513"/>
    </location>
</feature>
<comment type="caution">
    <text evidence="2">The sequence shown here is derived from an EMBL/GenBank/DDBJ whole genome shotgun (WGS) entry which is preliminary data.</text>
</comment>
<keyword evidence="3" id="KW-1185">Reference proteome</keyword>
<evidence type="ECO:0000313" key="2">
    <source>
        <dbReference type="EMBL" id="KAJ3569375.1"/>
    </source>
</evidence>
<protein>
    <submittedName>
        <fullName evidence="2">Uncharacterized protein</fullName>
    </submittedName>
</protein>
<dbReference type="Proteomes" id="UP001148614">
    <property type="component" value="Unassembled WGS sequence"/>
</dbReference>
<feature type="region of interest" description="Disordered" evidence="1">
    <location>
        <begin position="474"/>
        <end position="513"/>
    </location>
</feature>
<sequence length="513" mass="56760">MEPNESENVNRPFGVYMSLTQPPLAQQIPSLEQLTGQRQSTPPRQYTTVGSVYHPQSQPLQPPVRRGRTVKSLFPYKSDSPAAPSQLQYTPLQQNSDRAISPMRLDCATVDLTQPSPFGTAYDFQERQDSLAPQVQRDSNPLGAPQTATLGYTDTSRGINNQTAPGIELERQHGAAHNFAMVVNGSNGSDHGTDIADTKPLSAMNFNSLKNLASYPNPNQHDAQKILASHRPNPVPDAQSSDYQLNPYTFEIEQVLPALEPTESYPYGTTLSRVRGAPAPLTAGPPGVRQLRPTASDQENLQRVREFDSENPIRGPDTVDFVYGGYGQLDHTFPVGNEKVPSNFPIEFTDGDQDENEWVGTSNDTDYIVDTLTAEQAKAFYPNGLPRNFNMNAQPTSETWAEERLAEIENSPLHREKKLAERKRVVNNHFYSGVNTFNKSFGEANSEHWDRIVAHTVGRPYQERRPAEGRVENPQLGVREASSIPTSEHCIDESTPGGDKPSGTVTMVHTPQT</sequence>
<evidence type="ECO:0000313" key="3">
    <source>
        <dbReference type="Proteomes" id="UP001148614"/>
    </source>
</evidence>
<reference evidence="2" key="1">
    <citation type="submission" date="2022-07" db="EMBL/GenBank/DDBJ databases">
        <title>Genome Sequence of Xylaria arbuscula.</title>
        <authorList>
            <person name="Buettner E."/>
        </authorList>
    </citation>
    <scope>NUCLEOTIDE SEQUENCE</scope>
    <source>
        <strain evidence="2">VT107</strain>
    </source>
</reference>
<gene>
    <name evidence="2" type="ORF">NPX13_g6107</name>
</gene>
<evidence type="ECO:0000256" key="1">
    <source>
        <dbReference type="SAM" id="MobiDB-lite"/>
    </source>
</evidence>
<accession>A0A9W8TKF0</accession>
<dbReference type="VEuPathDB" id="FungiDB:F4678DRAFT_460814"/>
<name>A0A9W8TKF0_9PEZI</name>
<dbReference type="AlphaFoldDB" id="A0A9W8TKF0"/>